<keyword evidence="1" id="KW-0812">Transmembrane</keyword>
<feature type="transmembrane region" description="Helical" evidence="1">
    <location>
        <begin position="67"/>
        <end position="89"/>
    </location>
</feature>
<sequence length="466" mass="49068">MEGGRNMVSLALVHWIYVVMVVVILVVMVLRRDTLIPCILGIFLMGMAAQKGVAGATGAIFDSFVVAGVELLGIIFVISVIVSMSRLLEDLGANQLMVKPFTKLIKTPDQAFWFIGIVMFVVSWFFWPSPATALVGAVLLPVALKVGLPAIGAAMAINLFGHGLALSSDFVIQGAPTLAANAARVEVTELIVKGIPLFGVMGFVTIVTAYILLKRDMKRGIITAEKIVTGEVIKEKEVTKNTKIAAVLVPLAFTLDIIAMFVLNLRGGDATALIGGTAVLILAILCLLEFRNKMLEEFTKYIKSGFVFGMEIFGPIIPIAAFFYMGDMGTFVEVMGSEALPLNSQGILADLGGALASIAPMNKPTAAAMQMTIGSLTGLDGSGFSGVPLVGALARLFGTAVNGSIARLAALGQIGAIWVGGGTIVPWGLIPAAAICKVLPMDLARRNFIPVITGLIVTTIVAMFLI</sequence>
<evidence type="ECO:0000313" key="3">
    <source>
        <dbReference type="Proteomes" id="UP000198718"/>
    </source>
</evidence>
<evidence type="ECO:0000256" key="1">
    <source>
        <dbReference type="SAM" id="Phobius"/>
    </source>
</evidence>
<keyword evidence="1" id="KW-1133">Transmembrane helix</keyword>
<dbReference type="Proteomes" id="UP000198718">
    <property type="component" value="Unassembled WGS sequence"/>
</dbReference>
<feature type="transmembrane region" description="Helical" evidence="1">
    <location>
        <begin position="270"/>
        <end position="290"/>
    </location>
</feature>
<keyword evidence="1" id="KW-0472">Membrane</keyword>
<dbReference type="STRING" id="393762.SAMN05660472_00904"/>
<keyword evidence="3" id="KW-1185">Reference proteome</keyword>
<feature type="transmembrane region" description="Helical" evidence="1">
    <location>
        <begin position="416"/>
        <end position="436"/>
    </location>
</feature>
<dbReference type="AlphaFoldDB" id="A0A1G8ZM76"/>
<feature type="transmembrane region" description="Helical" evidence="1">
    <location>
        <begin position="195"/>
        <end position="213"/>
    </location>
</feature>
<feature type="transmembrane region" description="Helical" evidence="1">
    <location>
        <begin position="110"/>
        <end position="127"/>
    </location>
</feature>
<name>A0A1G8ZM76_9FIRM</name>
<evidence type="ECO:0008006" key="4">
    <source>
        <dbReference type="Google" id="ProtNLM"/>
    </source>
</evidence>
<feature type="transmembrane region" description="Helical" evidence="1">
    <location>
        <begin position="244"/>
        <end position="264"/>
    </location>
</feature>
<feature type="transmembrane region" description="Helical" evidence="1">
    <location>
        <begin position="133"/>
        <end position="157"/>
    </location>
</feature>
<proteinExistence type="predicted"/>
<protein>
    <recommendedName>
        <fullName evidence="4">Transporter</fullName>
    </recommendedName>
</protein>
<gene>
    <name evidence="2" type="ORF">SAMN05660472_00904</name>
</gene>
<feature type="transmembrane region" description="Helical" evidence="1">
    <location>
        <begin position="42"/>
        <end position="61"/>
    </location>
</feature>
<reference evidence="2 3" key="1">
    <citation type="submission" date="2016-10" db="EMBL/GenBank/DDBJ databases">
        <authorList>
            <person name="de Groot N.N."/>
        </authorList>
    </citation>
    <scope>NUCLEOTIDE SEQUENCE [LARGE SCALE GENOMIC DNA]</scope>
    <source>
        <strain evidence="2 3">DSM 18346</strain>
    </source>
</reference>
<accession>A0A1G8ZM76</accession>
<organism evidence="2 3">
    <name type="scientific">Natronincola ferrireducens</name>
    <dbReference type="NCBI Taxonomy" id="393762"/>
    <lineage>
        <taxon>Bacteria</taxon>
        <taxon>Bacillati</taxon>
        <taxon>Bacillota</taxon>
        <taxon>Clostridia</taxon>
        <taxon>Peptostreptococcales</taxon>
        <taxon>Natronincolaceae</taxon>
        <taxon>Natronincola</taxon>
    </lineage>
</organism>
<feature type="transmembrane region" description="Helical" evidence="1">
    <location>
        <begin position="448"/>
        <end position="465"/>
    </location>
</feature>
<dbReference type="EMBL" id="FNFP01000001">
    <property type="protein sequence ID" value="SDK16113.1"/>
    <property type="molecule type" value="Genomic_DNA"/>
</dbReference>
<evidence type="ECO:0000313" key="2">
    <source>
        <dbReference type="EMBL" id="SDK16113.1"/>
    </source>
</evidence>
<feature type="transmembrane region" description="Helical" evidence="1">
    <location>
        <begin position="302"/>
        <end position="325"/>
    </location>
</feature>
<feature type="transmembrane region" description="Helical" evidence="1">
    <location>
        <begin position="12"/>
        <end position="30"/>
    </location>
</feature>